<evidence type="ECO:0000313" key="2">
    <source>
        <dbReference type="Proteomes" id="UP001525890"/>
    </source>
</evidence>
<evidence type="ECO:0008006" key="3">
    <source>
        <dbReference type="Google" id="ProtNLM"/>
    </source>
</evidence>
<accession>A0ABT2MP09</accession>
<reference evidence="1 2" key="1">
    <citation type="journal article" date="2022" name="Front. Microbiol.">
        <title>High genomic differentiation and limited gene flow indicate recent cryptic speciation within the genus Laspinema (cyanobacteria).</title>
        <authorList>
            <person name="Stanojkovic A."/>
            <person name="Skoupy S."/>
            <person name="Skaloud P."/>
            <person name="Dvorak P."/>
        </authorList>
    </citation>
    <scope>NUCLEOTIDE SEQUENCE [LARGE SCALE GENOMIC DNA]</scope>
    <source>
        <strain evidence="1 2">D2a</strain>
    </source>
</reference>
<sequence>MFVVTTCCRCSPVMASAITGTIGGLSTCLFGDWCDRLHWGVTGLGPSNAVTTEVVTTNVFPIFCFGLGRGAIASCS</sequence>
<proteinExistence type="predicted"/>
<protein>
    <recommendedName>
        <fullName evidence="3">Secreted protein</fullName>
    </recommendedName>
</protein>
<gene>
    <name evidence="1" type="ORF">NG799_09055</name>
</gene>
<dbReference type="EMBL" id="JAMXFF010000010">
    <property type="protein sequence ID" value="MCT7966479.1"/>
    <property type="molecule type" value="Genomic_DNA"/>
</dbReference>
<dbReference type="RefSeq" id="WP_368006120.1">
    <property type="nucleotide sequence ID" value="NZ_JAMXFF010000010.1"/>
</dbReference>
<evidence type="ECO:0000313" key="1">
    <source>
        <dbReference type="EMBL" id="MCT7966479.1"/>
    </source>
</evidence>
<keyword evidence="2" id="KW-1185">Reference proteome</keyword>
<name>A0ABT2MP09_9CYAN</name>
<dbReference type="Proteomes" id="UP001525890">
    <property type="component" value="Unassembled WGS sequence"/>
</dbReference>
<comment type="caution">
    <text evidence="1">The sequence shown here is derived from an EMBL/GenBank/DDBJ whole genome shotgun (WGS) entry which is preliminary data.</text>
</comment>
<organism evidence="1 2">
    <name type="scientific">Laspinema palackyanum D2a</name>
    <dbReference type="NCBI Taxonomy" id="2953684"/>
    <lineage>
        <taxon>Bacteria</taxon>
        <taxon>Bacillati</taxon>
        <taxon>Cyanobacteriota</taxon>
        <taxon>Cyanophyceae</taxon>
        <taxon>Oscillatoriophycideae</taxon>
        <taxon>Oscillatoriales</taxon>
        <taxon>Laspinemataceae</taxon>
        <taxon>Laspinema</taxon>
        <taxon>Laspinema palackyanum</taxon>
    </lineage>
</organism>